<proteinExistence type="predicted"/>
<evidence type="ECO:0000259" key="1">
    <source>
        <dbReference type="Pfam" id="PF07171"/>
    </source>
</evidence>
<dbReference type="OrthoDB" id="9815420at2"/>
<evidence type="ECO:0000313" key="4">
    <source>
        <dbReference type="Proteomes" id="UP000295217"/>
    </source>
</evidence>
<dbReference type="Proteomes" id="UP000295217">
    <property type="component" value="Unassembled WGS sequence"/>
</dbReference>
<accession>A0A4R5A3B5</accession>
<feature type="domain" description="Microcystin LR degradation protein MlrC C-terminal" evidence="1">
    <location>
        <begin position="305"/>
        <end position="475"/>
    </location>
</feature>
<protein>
    <submittedName>
        <fullName evidence="3">M81 family peptidase</fullName>
    </submittedName>
</protein>
<organism evidence="3 4">
    <name type="scientific">Jiangella aurantiaca</name>
    <dbReference type="NCBI Taxonomy" id="2530373"/>
    <lineage>
        <taxon>Bacteria</taxon>
        <taxon>Bacillati</taxon>
        <taxon>Actinomycetota</taxon>
        <taxon>Actinomycetes</taxon>
        <taxon>Jiangellales</taxon>
        <taxon>Jiangellaceae</taxon>
        <taxon>Jiangella</taxon>
    </lineage>
</organism>
<name>A0A4R5A3B5_9ACTN</name>
<comment type="caution">
    <text evidence="3">The sequence shown here is derived from an EMBL/GenBank/DDBJ whole genome shotgun (WGS) entry which is preliminary data.</text>
</comment>
<reference evidence="3 4" key="1">
    <citation type="submission" date="2019-02" db="EMBL/GenBank/DDBJ databases">
        <title>Draft genome sequences of novel Actinobacteria.</title>
        <authorList>
            <person name="Sahin N."/>
            <person name="Ay H."/>
            <person name="Saygin H."/>
        </authorList>
    </citation>
    <scope>NUCLEOTIDE SEQUENCE [LARGE SCALE GENOMIC DNA]</scope>
    <source>
        <strain evidence="3 4">8K307</strain>
    </source>
</reference>
<keyword evidence="4" id="KW-1185">Reference proteome</keyword>
<feature type="domain" description="Microcystin LR degradation protein MlrC N-terminal" evidence="2">
    <location>
        <begin position="8"/>
        <end position="290"/>
    </location>
</feature>
<dbReference type="Pfam" id="PF07171">
    <property type="entry name" value="MlrC_C"/>
    <property type="match status" value="1"/>
</dbReference>
<dbReference type="EMBL" id="SMLB01000083">
    <property type="protein sequence ID" value="TDD63952.1"/>
    <property type="molecule type" value="Genomic_DNA"/>
</dbReference>
<evidence type="ECO:0000313" key="3">
    <source>
        <dbReference type="EMBL" id="TDD63952.1"/>
    </source>
</evidence>
<dbReference type="AlphaFoldDB" id="A0A4R5A3B5"/>
<dbReference type="InterPro" id="IPR010799">
    <property type="entry name" value="MlrC_C"/>
</dbReference>
<sequence length="497" mass="53549">MSGPMRPRVAIVGMAIESSAYSEHRAGYRDFAVREGDEVVTRYGFLAPGTALRDAAEWIGVFYARSIPGGRVHRHVYDDFKERMLRGLAAASATAPLDGIYLDIHGAMSVDGMDDAEGDLIDAIRALVGTEPLVSAPMDLHGNVSERLALGVDLPTCYRLAPHEDAWETRERAALNLLEWIGRAGRPRRAWVRVPILLPGEKTSTRVEPARGLYGMIPAIEALPGVTDASIWIGYAWADEPRCHATVLVTGDDDTVIKREAERLAHRLWDVRDEFSFVGPTGTLDEAIAASIAHRDAGGGRPYLVSDSGDNPGAGGSGDVTWTVGRLLEMPSLTRPGAPVTYVASIFDAAAIEKLWTYGVGDEVDVLAGARVDGRVAGPVRITGQLVSLHDADPDAGRVAVVRRGGVHAVVTEFRKAYHAASDFAAIGLEPSAADIIVTKIGYLEPTLYDIAKGWTLALTPGPVDQDLGRLGHSRIERPMHPFDSFDRAPSLTARML</sequence>
<evidence type="ECO:0000259" key="2">
    <source>
        <dbReference type="Pfam" id="PF07364"/>
    </source>
</evidence>
<gene>
    <name evidence="3" type="ORF">E1262_29630</name>
</gene>
<dbReference type="Pfam" id="PF07364">
    <property type="entry name" value="DUF1485"/>
    <property type="match status" value="1"/>
</dbReference>
<dbReference type="InterPro" id="IPR015995">
    <property type="entry name" value="MlrC_N"/>
</dbReference>
<dbReference type="InterPro" id="IPR009197">
    <property type="entry name" value="MlrC"/>
</dbReference>
<dbReference type="PIRSF" id="PIRSF012702">
    <property type="entry name" value="UCP012702"/>
    <property type="match status" value="1"/>
</dbReference>